<feature type="domain" description="Transposase IS801/IS1294" evidence="1">
    <location>
        <begin position="143"/>
        <end position="242"/>
    </location>
</feature>
<comment type="caution">
    <text evidence="3">The sequence shown here is derived from an EMBL/GenBank/DDBJ whole genome shotgun (WGS) entry which is preliminary data.</text>
</comment>
<evidence type="ECO:0000259" key="2">
    <source>
        <dbReference type="Pfam" id="PF14319"/>
    </source>
</evidence>
<dbReference type="PANTHER" id="PTHR37023">
    <property type="entry name" value="TRANSPOSASE"/>
    <property type="match status" value="1"/>
</dbReference>
<evidence type="ECO:0000259" key="1">
    <source>
        <dbReference type="Pfam" id="PF04986"/>
    </source>
</evidence>
<proteinExistence type="predicted"/>
<dbReference type="GO" id="GO:0003677">
    <property type="term" value="F:DNA binding"/>
    <property type="evidence" value="ECO:0007669"/>
    <property type="project" value="InterPro"/>
</dbReference>
<dbReference type="Pfam" id="PF14319">
    <property type="entry name" value="Zn_Tnp_IS91"/>
    <property type="match status" value="1"/>
</dbReference>
<name>K0Q6P9_9HYPH</name>
<dbReference type="AlphaFoldDB" id="K0Q6P9"/>
<dbReference type="InterPro" id="IPR026889">
    <property type="entry name" value="Zn_Tnp"/>
</dbReference>
<sequence length="415" mass="46996">MARSGPQVADIFRRHGETYRAQHTSLSTAQRCVMTAIELCRTSAPGGHVEARDQCGHRRIAFNSCRDRHCPRWQSLTRAQWLEDRRAEMLDTQYFHVVFTLPKAIAAIAYQNKALVYGLLFRAIAETLRTIAADPKHLGAEIGFFAVLHTWGQNLLHHPHLHCVVPRGGFSPDGTRWIACKPGFFLPVRVLSRLFRRSFLQLLEKAFDAGKLQFFTTLQHLNECKAFRRYLAPLRKTDWVATPSRRSPDPSRCSITSVALHAPRCHLQQPPRRNRGWRGAARCCRSPALRRKSKDCLEEWREKTNASATLSTDQILAQKTSMYEPFEAQIKEWLKDEPALSAAGVLQRLTEIDPARFKAKNIRMVQRLVKTWRMEMAGLVILDGGWIKSLPASPAAAAAGDAGIPKPATFGNIYR</sequence>
<dbReference type="GO" id="GO:0006313">
    <property type="term" value="P:DNA transposition"/>
    <property type="evidence" value="ECO:0007669"/>
    <property type="project" value="InterPro"/>
</dbReference>
<dbReference type="InterPro" id="IPR007069">
    <property type="entry name" value="Transposase_32"/>
</dbReference>
<accession>K0Q6P9</accession>
<gene>
    <name evidence="3" type="ORF">BN77_p220005</name>
</gene>
<dbReference type="Proteomes" id="UP000009319">
    <property type="component" value="Unassembled WGS sequence"/>
</dbReference>
<dbReference type="STRING" id="1211777.BN77_p220005"/>
<dbReference type="GO" id="GO:0004803">
    <property type="term" value="F:transposase activity"/>
    <property type="evidence" value="ECO:0007669"/>
    <property type="project" value="InterPro"/>
</dbReference>
<dbReference type="eggNOG" id="COG0517">
    <property type="taxonomic scope" value="Bacteria"/>
</dbReference>
<protein>
    <submittedName>
        <fullName evidence="3">Transposase</fullName>
    </submittedName>
</protein>
<keyword evidence="4" id="KW-1185">Reference proteome</keyword>
<evidence type="ECO:0000313" key="4">
    <source>
        <dbReference type="Proteomes" id="UP000009319"/>
    </source>
</evidence>
<dbReference type="PANTHER" id="PTHR37023:SF1">
    <property type="entry name" value="ISSOD25 TRANSPOSASE TNPA_ISSOD25"/>
    <property type="match status" value="1"/>
</dbReference>
<organism evidence="3 4">
    <name type="scientific">Rhizobium mesoamericanum STM3625</name>
    <dbReference type="NCBI Taxonomy" id="1211777"/>
    <lineage>
        <taxon>Bacteria</taxon>
        <taxon>Pseudomonadati</taxon>
        <taxon>Pseudomonadota</taxon>
        <taxon>Alphaproteobacteria</taxon>
        <taxon>Hyphomicrobiales</taxon>
        <taxon>Rhizobiaceae</taxon>
        <taxon>Rhizobium/Agrobacterium group</taxon>
        <taxon>Rhizobium</taxon>
    </lineage>
</organism>
<dbReference type="HOGENOM" id="CLU_662014_0_0_5"/>
<evidence type="ECO:0000313" key="3">
    <source>
        <dbReference type="EMBL" id="CCM80239.1"/>
    </source>
</evidence>
<reference evidence="3 4" key="1">
    <citation type="journal article" date="2013" name="Genome Announc.">
        <title>Draft Genome Sequence of Rhizobium mesoamericanum STM3625, a Nitrogen-Fixing Symbiont of Mimosa pudica Isolated in French Guiana (South America).</title>
        <authorList>
            <person name="Moulin L."/>
            <person name="Mornico D."/>
            <person name="Melkonian R."/>
            <person name="Klonowska A."/>
        </authorList>
    </citation>
    <scope>NUCLEOTIDE SEQUENCE [LARGE SCALE GENOMIC DNA]</scope>
    <source>
        <strain evidence="3 4">STM3625</strain>
    </source>
</reference>
<feature type="domain" description="Transposase zinc-binding" evidence="2">
    <location>
        <begin position="11"/>
        <end position="101"/>
    </location>
</feature>
<dbReference type="Pfam" id="PF04986">
    <property type="entry name" value="Y2_Tnp"/>
    <property type="match status" value="1"/>
</dbReference>
<dbReference type="EMBL" id="CANI01000083">
    <property type="protein sequence ID" value="CCM80239.1"/>
    <property type="molecule type" value="Genomic_DNA"/>
</dbReference>